<dbReference type="Proteomes" id="UP000515152">
    <property type="component" value="Chromosome 9"/>
</dbReference>
<dbReference type="OrthoDB" id="9450804at2759"/>
<evidence type="ECO:0000313" key="6">
    <source>
        <dbReference type="Proteomes" id="UP000515152"/>
    </source>
</evidence>
<name>A0A6P3W1D4_CLUHA</name>
<evidence type="ECO:0000256" key="1">
    <source>
        <dbReference type="ARBA" id="ARBA00004123"/>
    </source>
</evidence>
<gene>
    <name evidence="7" type="primary">LOC105903219</name>
</gene>
<evidence type="ECO:0000256" key="2">
    <source>
        <dbReference type="ARBA" id="ARBA00004496"/>
    </source>
</evidence>
<keyword evidence="5" id="KW-0539">Nucleus</keyword>
<keyword evidence="4" id="KW-0963">Cytoplasm</keyword>
<dbReference type="InterPro" id="IPR009786">
    <property type="entry name" value="Spot_14"/>
</dbReference>
<comment type="similarity">
    <text evidence="3">Belongs to the SPOT14 family.</text>
</comment>
<protein>
    <submittedName>
        <fullName evidence="7">Mid1-interacting protein 1-B-like</fullName>
    </submittedName>
</protein>
<sequence>MQSADVKLSRSSLLLSLNRYNAAVHNMEQTVLIPSLLREVPSDDVLELDAAEDAKDLYDCYLMLKTIRNTVDYSDLINPHDDTKVKRQAGLHKSLEPQMEVDPEALFQFHLRGLFSIMSHLTKSSQTLTAKYMEIIGISN</sequence>
<dbReference type="Gene3D" id="6.10.140.1610">
    <property type="match status" value="1"/>
</dbReference>
<dbReference type="AlphaFoldDB" id="A0A6P3W1D4"/>
<evidence type="ECO:0000256" key="4">
    <source>
        <dbReference type="ARBA" id="ARBA00022490"/>
    </source>
</evidence>
<dbReference type="GO" id="GO:0005634">
    <property type="term" value="C:nucleus"/>
    <property type="evidence" value="ECO:0007669"/>
    <property type="project" value="UniProtKB-SubCell"/>
</dbReference>
<dbReference type="Pfam" id="PF07084">
    <property type="entry name" value="Spot_14"/>
    <property type="match status" value="1"/>
</dbReference>
<organism evidence="6 7">
    <name type="scientific">Clupea harengus</name>
    <name type="common">Atlantic herring</name>
    <dbReference type="NCBI Taxonomy" id="7950"/>
    <lineage>
        <taxon>Eukaryota</taxon>
        <taxon>Metazoa</taxon>
        <taxon>Chordata</taxon>
        <taxon>Craniata</taxon>
        <taxon>Vertebrata</taxon>
        <taxon>Euteleostomi</taxon>
        <taxon>Actinopterygii</taxon>
        <taxon>Neopterygii</taxon>
        <taxon>Teleostei</taxon>
        <taxon>Clupei</taxon>
        <taxon>Clupeiformes</taxon>
        <taxon>Clupeoidei</taxon>
        <taxon>Clupeidae</taxon>
        <taxon>Clupea</taxon>
    </lineage>
</organism>
<evidence type="ECO:0000313" key="7">
    <source>
        <dbReference type="RefSeq" id="XP_012686384.1"/>
    </source>
</evidence>
<dbReference type="GO" id="GO:0005829">
    <property type="term" value="C:cytosol"/>
    <property type="evidence" value="ECO:0007669"/>
    <property type="project" value="TreeGrafter"/>
</dbReference>
<dbReference type="RefSeq" id="XP_012686384.1">
    <property type="nucleotide sequence ID" value="XM_012830930.2"/>
</dbReference>
<accession>A0A6P3W1D4</accession>
<dbReference type="GeneID" id="105903219"/>
<dbReference type="InterPro" id="IPR053719">
    <property type="entry name" value="Lipogen_MT_Stabilize_sf"/>
</dbReference>
<reference evidence="7" key="1">
    <citation type="submission" date="2025-08" db="UniProtKB">
        <authorList>
            <consortium name="RefSeq"/>
        </authorList>
    </citation>
    <scope>IDENTIFICATION</scope>
</reference>
<dbReference type="CTD" id="7069"/>
<evidence type="ECO:0000256" key="5">
    <source>
        <dbReference type="ARBA" id="ARBA00023242"/>
    </source>
</evidence>
<dbReference type="GO" id="GO:0046890">
    <property type="term" value="P:regulation of lipid biosynthetic process"/>
    <property type="evidence" value="ECO:0007669"/>
    <property type="project" value="TreeGrafter"/>
</dbReference>
<keyword evidence="6" id="KW-1185">Reference proteome</keyword>
<evidence type="ECO:0000256" key="3">
    <source>
        <dbReference type="ARBA" id="ARBA00009488"/>
    </source>
</evidence>
<dbReference type="KEGG" id="char:105903219"/>
<comment type="subcellular location">
    <subcellularLocation>
        <location evidence="2">Cytoplasm</location>
    </subcellularLocation>
    <subcellularLocation>
        <location evidence="1">Nucleus</location>
    </subcellularLocation>
</comment>
<proteinExistence type="inferred from homology"/>
<dbReference type="PANTHER" id="PTHR14315">
    <property type="entry name" value="SPOT14 FAMILY MEMBER"/>
    <property type="match status" value="1"/>
</dbReference>
<dbReference type="PANTHER" id="PTHR14315:SF20">
    <property type="entry name" value="SIMILAR TO VERTEBRATE MID1 INTERACTING-LIKE PROTEIN"/>
    <property type="match status" value="1"/>
</dbReference>